<evidence type="ECO:0000256" key="2">
    <source>
        <dbReference type="ARBA" id="ARBA00022833"/>
    </source>
</evidence>
<accession>A0A930GZG9</accession>
<organism evidence="9 10">
    <name type="scientific">Oribacterium parvum</name>
    <dbReference type="NCBI Taxonomy" id="1501329"/>
    <lineage>
        <taxon>Bacteria</taxon>
        <taxon>Bacillati</taxon>
        <taxon>Bacillota</taxon>
        <taxon>Clostridia</taxon>
        <taxon>Lachnospirales</taxon>
        <taxon>Lachnospiraceae</taxon>
        <taxon>Oribacterium</taxon>
    </lineage>
</organism>
<dbReference type="InterPro" id="IPR049071">
    <property type="entry name" value="MPI_cupin_dom"/>
</dbReference>
<reference evidence="9" key="1">
    <citation type="submission" date="2020-04" db="EMBL/GenBank/DDBJ databases">
        <title>Deep metagenomics examines the oral microbiome during advanced dental caries in children, revealing novel taxa and co-occurrences with host molecules.</title>
        <authorList>
            <person name="Baker J.L."/>
            <person name="Morton J.T."/>
            <person name="Dinis M."/>
            <person name="Alvarez R."/>
            <person name="Tran N.C."/>
            <person name="Knight R."/>
            <person name="Edlund A."/>
        </authorList>
    </citation>
    <scope>NUCLEOTIDE SEQUENCE</scope>
    <source>
        <strain evidence="9">JCVI_24_bin.2</strain>
    </source>
</reference>
<dbReference type="AlphaFoldDB" id="A0A930GZG9"/>
<dbReference type="PIRSF" id="PIRSF036894">
    <property type="entry name" value="PMI_Firm_short"/>
    <property type="match status" value="1"/>
</dbReference>
<evidence type="ECO:0000256" key="4">
    <source>
        <dbReference type="ARBA" id="ARBA00030762"/>
    </source>
</evidence>
<feature type="domain" description="Mannose-6-phosphate isomerase cupin" evidence="8">
    <location>
        <begin position="269"/>
        <end position="351"/>
    </location>
</feature>
<dbReference type="PRINTS" id="PR00714">
    <property type="entry name" value="MAN6PISMRASE"/>
</dbReference>
<dbReference type="CDD" id="cd07010">
    <property type="entry name" value="cupin_PMI_type_I_N_bac"/>
    <property type="match status" value="1"/>
</dbReference>
<dbReference type="InterPro" id="IPR011051">
    <property type="entry name" value="RmlC_Cupin_sf"/>
</dbReference>
<dbReference type="Pfam" id="PF21621">
    <property type="entry name" value="MPI_cupin_dom"/>
    <property type="match status" value="1"/>
</dbReference>
<comment type="cofactor">
    <cofactor evidence="5">
        <name>Zn(2+)</name>
        <dbReference type="ChEBI" id="CHEBI:29105"/>
    </cofactor>
    <text evidence="5">Binds 1 zinc ion per subunit.</text>
</comment>
<sequence>MEVYRLEAACKDYLWGGEKLKSEYHITYSGTALAEAWMLSCHKDGESRILSVEAPSIDASPAEGKERLSLFLERHPEALGTIAGQFALFPILIKLIDAKLPLSVQVHPDDEYALKYEGQLGKTEMWIILEREEGAFLYLGFKEDYSKEEIQKAIQENYLTDLLKKIPVEKGDVFLIEAGTVHAIGAGILLAEVQENSNLTYRVYDYGRKDKYGKERELHIEKALKVLHTGRLAKMPARFTSENIGNCASSEGMKKQEKPRLSYIERLGSCKYFTVERLKTASEEVYRRKINEDSFLFAMLVDGKAELSWQESPESENPIHSIKVEKGNGFFIPAGSGELFFSGEGEWILSFLEL</sequence>
<dbReference type="EMBL" id="JABZRD010000022">
    <property type="protein sequence ID" value="MBF1283037.1"/>
    <property type="molecule type" value="Genomic_DNA"/>
</dbReference>
<proteinExistence type="predicted"/>
<evidence type="ECO:0000256" key="3">
    <source>
        <dbReference type="ARBA" id="ARBA00029741"/>
    </source>
</evidence>
<feature type="binding site" evidence="5">
    <location>
        <position position="124"/>
    </location>
    <ligand>
        <name>Zn(2+)</name>
        <dbReference type="ChEBI" id="CHEBI:29105"/>
    </ligand>
</feature>
<evidence type="ECO:0000256" key="6">
    <source>
        <dbReference type="PIRSR" id="PIRSR036894-2"/>
    </source>
</evidence>
<feature type="binding site" evidence="5">
    <location>
        <position position="107"/>
    </location>
    <ligand>
        <name>Zn(2+)</name>
        <dbReference type="ChEBI" id="CHEBI:29105"/>
    </ligand>
</feature>
<keyword evidence="9" id="KW-0413">Isomerase</keyword>
<dbReference type="PANTHER" id="PTHR42742:SF3">
    <property type="entry name" value="FRUCTOKINASE"/>
    <property type="match status" value="1"/>
</dbReference>
<dbReference type="InterPro" id="IPR051804">
    <property type="entry name" value="Carb_Metab_Reg_Kinase/Isom"/>
</dbReference>
<dbReference type="InterPro" id="IPR046457">
    <property type="entry name" value="PMI_typeI_cat"/>
</dbReference>
<evidence type="ECO:0000259" key="8">
    <source>
        <dbReference type="Pfam" id="PF21621"/>
    </source>
</evidence>
<dbReference type="InterPro" id="IPR014710">
    <property type="entry name" value="RmlC-like_jellyroll"/>
</dbReference>
<keyword evidence="2 5" id="KW-0862">Zinc</keyword>
<keyword evidence="1 5" id="KW-0479">Metal-binding</keyword>
<dbReference type="GO" id="GO:0005975">
    <property type="term" value="P:carbohydrate metabolic process"/>
    <property type="evidence" value="ECO:0007669"/>
    <property type="project" value="InterPro"/>
</dbReference>
<dbReference type="PANTHER" id="PTHR42742">
    <property type="entry name" value="TRANSCRIPTIONAL REPRESSOR MPRA"/>
    <property type="match status" value="1"/>
</dbReference>
<protein>
    <recommendedName>
        <fullName evidence="3">Phosphohexomutase</fullName>
    </recommendedName>
    <alternativeName>
        <fullName evidence="4">Phosphomannose isomerase</fullName>
    </alternativeName>
</protein>
<dbReference type="Pfam" id="PF20511">
    <property type="entry name" value="PMI_typeI_cat"/>
    <property type="match status" value="1"/>
</dbReference>
<dbReference type="InterPro" id="IPR016305">
    <property type="entry name" value="Mannose-6-P_Isomerase"/>
</dbReference>
<dbReference type="GO" id="GO:0008270">
    <property type="term" value="F:zinc ion binding"/>
    <property type="evidence" value="ECO:0007669"/>
    <property type="project" value="InterPro"/>
</dbReference>
<dbReference type="GO" id="GO:0004476">
    <property type="term" value="F:mannose-6-phosphate isomerase activity"/>
    <property type="evidence" value="ECO:0007669"/>
    <property type="project" value="InterPro"/>
</dbReference>
<evidence type="ECO:0000313" key="10">
    <source>
        <dbReference type="Proteomes" id="UP000709351"/>
    </source>
</evidence>
<evidence type="ECO:0000256" key="5">
    <source>
        <dbReference type="PIRSR" id="PIRSR036894-1"/>
    </source>
</evidence>
<dbReference type="GO" id="GO:0009298">
    <property type="term" value="P:GDP-mannose biosynthetic process"/>
    <property type="evidence" value="ECO:0007669"/>
    <property type="project" value="InterPro"/>
</dbReference>
<evidence type="ECO:0000313" key="9">
    <source>
        <dbReference type="EMBL" id="MBF1283037.1"/>
    </source>
</evidence>
<dbReference type="Gene3D" id="2.60.120.10">
    <property type="entry name" value="Jelly Rolls"/>
    <property type="match status" value="2"/>
</dbReference>
<feature type="active site" evidence="6">
    <location>
        <position position="202"/>
    </location>
</feature>
<feature type="binding site" evidence="5">
    <location>
        <position position="182"/>
    </location>
    <ligand>
        <name>Zn(2+)</name>
        <dbReference type="ChEBI" id="CHEBI:29105"/>
    </ligand>
</feature>
<comment type="caution">
    <text evidence="9">The sequence shown here is derived from an EMBL/GenBank/DDBJ whole genome shotgun (WGS) entry which is preliminary data.</text>
</comment>
<dbReference type="Proteomes" id="UP000709351">
    <property type="component" value="Unassembled WGS sequence"/>
</dbReference>
<name>A0A930GZG9_9FIRM</name>
<dbReference type="InterPro" id="IPR014628">
    <property type="entry name" value="Man6P_isomerase_Firm_short"/>
</dbReference>
<feature type="domain" description="Phosphomannose isomerase type I catalytic" evidence="7">
    <location>
        <begin position="4"/>
        <end position="113"/>
    </location>
</feature>
<evidence type="ECO:0000259" key="7">
    <source>
        <dbReference type="Pfam" id="PF20511"/>
    </source>
</evidence>
<evidence type="ECO:0000256" key="1">
    <source>
        <dbReference type="ARBA" id="ARBA00022723"/>
    </source>
</evidence>
<dbReference type="SUPFAM" id="SSF51182">
    <property type="entry name" value="RmlC-like cupins"/>
    <property type="match status" value="1"/>
</dbReference>
<gene>
    <name evidence="9" type="ORF">HXM93_00685</name>
</gene>